<evidence type="ECO:0000313" key="2">
    <source>
        <dbReference type="EMBL" id="PZW19720.1"/>
    </source>
</evidence>
<sequence length="52" mass="5839">MSVLRKLHEVKIISVRKDDQTLFALPLWVGLLGIGLLILLLCGRRNKQAEAV</sequence>
<name>A0A326TUD5_THEHA</name>
<dbReference type="AlphaFoldDB" id="A0A326TUD5"/>
<dbReference type="Proteomes" id="UP000248806">
    <property type="component" value="Unassembled WGS sequence"/>
</dbReference>
<keyword evidence="1" id="KW-1133">Transmembrane helix</keyword>
<gene>
    <name evidence="2" type="ORF">EI42_05948</name>
</gene>
<evidence type="ECO:0000313" key="3">
    <source>
        <dbReference type="Proteomes" id="UP000248806"/>
    </source>
</evidence>
<protein>
    <submittedName>
        <fullName evidence="2">Uncharacterized protein</fullName>
    </submittedName>
</protein>
<proteinExistence type="predicted"/>
<dbReference type="RefSeq" id="WP_170143003.1">
    <property type="nucleotide sequence ID" value="NZ_BIFX01000001.1"/>
</dbReference>
<reference evidence="2 3" key="1">
    <citation type="submission" date="2018-06" db="EMBL/GenBank/DDBJ databases">
        <title>Genomic Encyclopedia of Archaeal and Bacterial Type Strains, Phase II (KMG-II): from individual species to whole genera.</title>
        <authorList>
            <person name="Goeker M."/>
        </authorList>
    </citation>
    <scope>NUCLEOTIDE SEQUENCE [LARGE SCALE GENOMIC DNA]</scope>
    <source>
        <strain evidence="2 3">ATCC BAA-1881</strain>
    </source>
</reference>
<evidence type="ECO:0000256" key="1">
    <source>
        <dbReference type="SAM" id="Phobius"/>
    </source>
</evidence>
<feature type="transmembrane region" description="Helical" evidence="1">
    <location>
        <begin position="21"/>
        <end position="41"/>
    </location>
</feature>
<keyword evidence="1" id="KW-0472">Membrane</keyword>
<organism evidence="2 3">
    <name type="scientific">Thermosporothrix hazakensis</name>
    <dbReference type="NCBI Taxonomy" id="644383"/>
    <lineage>
        <taxon>Bacteria</taxon>
        <taxon>Bacillati</taxon>
        <taxon>Chloroflexota</taxon>
        <taxon>Ktedonobacteria</taxon>
        <taxon>Ktedonobacterales</taxon>
        <taxon>Thermosporotrichaceae</taxon>
        <taxon>Thermosporothrix</taxon>
    </lineage>
</organism>
<comment type="caution">
    <text evidence="2">The sequence shown here is derived from an EMBL/GenBank/DDBJ whole genome shotgun (WGS) entry which is preliminary data.</text>
</comment>
<keyword evidence="3" id="KW-1185">Reference proteome</keyword>
<accession>A0A326TUD5</accession>
<dbReference type="EMBL" id="QKUF01000043">
    <property type="protein sequence ID" value="PZW19720.1"/>
    <property type="molecule type" value="Genomic_DNA"/>
</dbReference>
<keyword evidence="1" id="KW-0812">Transmembrane</keyword>